<evidence type="ECO:0000313" key="1">
    <source>
        <dbReference type="EMBL" id="QUC67490.1"/>
    </source>
</evidence>
<gene>
    <name evidence="1" type="ORF">JYE49_01955</name>
</gene>
<evidence type="ECO:0000313" key="2">
    <source>
        <dbReference type="Proteomes" id="UP000682782"/>
    </source>
</evidence>
<reference evidence="1" key="1">
    <citation type="submission" date="2021-01" db="EMBL/GenBank/DDBJ databases">
        <title>Complete genome sequence of Clostridiales bacterium R-7.</title>
        <authorList>
            <person name="Mahoney-Kurpe S.C."/>
            <person name="Palevich N."/>
            <person name="Koike S."/>
            <person name="Moon C.D."/>
            <person name="Attwood G.T."/>
        </authorList>
    </citation>
    <scope>NUCLEOTIDE SEQUENCE</scope>
    <source>
        <strain evidence="1">R-7</strain>
    </source>
</reference>
<accession>A0AC61MX62</accession>
<sequence>MFCSAETLTLRDGRQCTIRSVEPEDAQLMLQYMKIMLGETPFLLRTPEEFDYTAEEEAAILTRKRDDPRSLMLVAEMDGRIIASADVSSRGPKSRLLHRSDLGISILKDYWHLGLGSALMERLIAFAQRSGYEQIELTVESKNRRAVNLYMKYGFTVFGTRPHGLKYPDGSYDNDYLMIRML</sequence>
<name>A0AC61MX62_9FIRM</name>
<dbReference type="EMBL" id="CP068393">
    <property type="protein sequence ID" value="QUC67490.1"/>
    <property type="molecule type" value="Genomic_DNA"/>
</dbReference>
<keyword evidence="2" id="KW-1185">Reference proteome</keyword>
<protein>
    <submittedName>
        <fullName evidence="1">GNAT family N-acetyltransferase</fullName>
    </submittedName>
</protein>
<dbReference type="Proteomes" id="UP000682782">
    <property type="component" value="Chromosome"/>
</dbReference>
<organism evidence="1 2">
    <name type="scientific">Aristaeella hokkaidonensis</name>
    <dbReference type="NCBI Taxonomy" id="3046382"/>
    <lineage>
        <taxon>Bacteria</taxon>
        <taxon>Bacillati</taxon>
        <taxon>Bacillota</taxon>
        <taxon>Clostridia</taxon>
        <taxon>Eubacteriales</taxon>
        <taxon>Aristaeellaceae</taxon>
        <taxon>Aristaeella</taxon>
    </lineage>
</organism>
<proteinExistence type="predicted"/>